<feature type="binding site" evidence="9">
    <location>
        <position position="253"/>
    </location>
    <ligand>
        <name>Zn(2+)</name>
        <dbReference type="ChEBI" id="CHEBI:29105"/>
    </ligand>
</feature>
<evidence type="ECO:0000256" key="7">
    <source>
        <dbReference type="PIRSR" id="PIRSR000099-2"/>
    </source>
</evidence>
<dbReference type="SUPFAM" id="SSF53720">
    <property type="entry name" value="ALDH-like"/>
    <property type="match status" value="1"/>
</dbReference>
<feature type="binding site" evidence="7">
    <location>
        <position position="182"/>
    </location>
    <ligand>
        <name>NAD(+)</name>
        <dbReference type="ChEBI" id="CHEBI:57540"/>
    </ligand>
</feature>
<evidence type="ECO:0000256" key="3">
    <source>
        <dbReference type="ARBA" id="ARBA00022833"/>
    </source>
</evidence>
<feature type="binding site" evidence="7">
    <location>
        <position position="205"/>
    </location>
    <ligand>
        <name>NAD(+)</name>
        <dbReference type="ChEBI" id="CHEBI:57540"/>
    </ligand>
</feature>
<feature type="binding site" evidence="8">
    <location>
        <position position="406"/>
    </location>
    <ligand>
        <name>substrate</name>
    </ligand>
</feature>
<dbReference type="Proteomes" id="UP000182800">
    <property type="component" value="Unassembled WGS sequence"/>
</dbReference>
<dbReference type="GO" id="GO:0051287">
    <property type="term" value="F:NAD binding"/>
    <property type="evidence" value="ECO:0007669"/>
    <property type="project" value="InterPro"/>
</dbReference>
<keyword evidence="14" id="KW-1185">Reference proteome</keyword>
<feature type="binding site" evidence="9">
    <location>
        <position position="411"/>
    </location>
    <ligand>
        <name>Zn(2+)</name>
        <dbReference type="ChEBI" id="CHEBI:29105"/>
    </ligand>
</feature>
<feature type="binding site" evidence="8">
    <location>
        <position position="250"/>
    </location>
    <ligand>
        <name>substrate</name>
    </ligand>
</feature>
<evidence type="ECO:0000313" key="12">
    <source>
        <dbReference type="EMBL" id="SCC79601.1"/>
    </source>
</evidence>
<dbReference type="RefSeq" id="WP_074444243.1">
    <property type="nucleotide sequence ID" value="NZ_FMBM01000001.1"/>
</dbReference>
<evidence type="ECO:0000256" key="1">
    <source>
        <dbReference type="ARBA" id="ARBA00010178"/>
    </source>
</evidence>
<dbReference type="CDD" id="cd06572">
    <property type="entry name" value="Histidinol_dh"/>
    <property type="match status" value="1"/>
</dbReference>
<dbReference type="PATRIC" id="fig|1653334.4.peg.3022"/>
<organism evidence="11 13">
    <name type="scientific">Saliniramus fredricksonii</name>
    <dbReference type="NCBI Taxonomy" id="1653334"/>
    <lineage>
        <taxon>Bacteria</taxon>
        <taxon>Pseudomonadati</taxon>
        <taxon>Pseudomonadota</taxon>
        <taxon>Alphaproteobacteria</taxon>
        <taxon>Hyphomicrobiales</taxon>
        <taxon>Salinarimonadaceae</taxon>
        <taxon>Saliniramus</taxon>
    </lineage>
</organism>
<dbReference type="Proteomes" id="UP000050497">
    <property type="component" value="Unassembled WGS sequence"/>
</dbReference>
<dbReference type="OrthoDB" id="9805269at2"/>
<evidence type="ECO:0000256" key="8">
    <source>
        <dbReference type="PIRSR" id="PIRSR000099-3"/>
    </source>
</evidence>
<comment type="cofactor">
    <cofactor evidence="9">
        <name>Zn(2+)</name>
        <dbReference type="ChEBI" id="CHEBI:29105"/>
    </cofactor>
    <text evidence="9">Binds 1 zinc ion per subunit.</text>
</comment>
<evidence type="ECO:0000256" key="10">
    <source>
        <dbReference type="RuleBase" id="RU004175"/>
    </source>
</evidence>
<feature type="binding site" evidence="9">
    <location>
        <position position="352"/>
    </location>
    <ligand>
        <name>Zn(2+)</name>
        <dbReference type="ChEBI" id="CHEBI:29105"/>
    </ligand>
</feature>
<dbReference type="FunFam" id="3.40.50.1980:FF:000026">
    <property type="entry name" value="Histidinol dehydrogenase"/>
    <property type="match status" value="1"/>
</dbReference>
<comment type="similarity">
    <text evidence="1 5 10">Belongs to the histidinol dehydrogenase family.</text>
</comment>
<evidence type="ECO:0000256" key="6">
    <source>
        <dbReference type="PIRSR" id="PIRSR000099-1"/>
    </source>
</evidence>
<reference evidence="12 14" key="2">
    <citation type="submission" date="2016-08" db="EMBL/GenBank/DDBJ databases">
        <authorList>
            <person name="Varghese N."/>
            <person name="Submissions Spin"/>
        </authorList>
    </citation>
    <scope>NUCLEOTIDE SEQUENCE [LARGE SCALE GENOMIC DNA]</scope>
    <source>
        <strain evidence="12 14">HL-109</strain>
    </source>
</reference>
<dbReference type="PANTHER" id="PTHR21256:SF14">
    <property type="entry name" value="HISTIDINOL DEHYDROGENASE"/>
    <property type="match status" value="1"/>
</dbReference>
<dbReference type="Gene3D" id="3.40.50.1980">
    <property type="entry name" value="Nitrogenase molybdenum iron protein domain"/>
    <property type="match status" value="2"/>
</dbReference>
<protein>
    <submittedName>
        <fullName evidence="11">Sulfopropanediol 3-dehydrogenase</fullName>
        <ecNumber evidence="11">1.1.1.308</ecNumber>
    </submittedName>
</protein>
<feature type="binding site" evidence="8">
    <location>
        <position position="253"/>
    </location>
    <ligand>
        <name>substrate</name>
    </ligand>
</feature>
<dbReference type="GO" id="GO:0000105">
    <property type="term" value="P:L-histidine biosynthetic process"/>
    <property type="evidence" value="ECO:0007669"/>
    <property type="project" value="InterPro"/>
</dbReference>
<feature type="binding site" evidence="8">
    <location>
        <position position="352"/>
    </location>
    <ligand>
        <name>substrate</name>
    </ligand>
</feature>
<keyword evidence="7" id="KW-0520">NAD</keyword>
<dbReference type="InterPro" id="IPR012131">
    <property type="entry name" value="Hstdl_DH"/>
</dbReference>
<dbReference type="Gene3D" id="1.20.5.1300">
    <property type="match status" value="1"/>
</dbReference>
<dbReference type="GO" id="GO:0005829">
    <property type="term" value="C:cytosol"/>
    <property type="evidence" value="ECO:0007669"/>
    <property type="project" value="TreeGrafter"/>
</dbReference>
<keyword evidence="2 9" id="KW-0479">Metal-binding</keyword>
<dbReference type="InterPro" id="IPR016161">
    <property type="entry name" value="Ald_DH/histidinol_DH"/>
</dbReference>
<dbReference type="AlphaFoldDB" id="A0A0P7X6P8"/>
<feature type="active site" description="Proton acceptor" evidence="6">
    <location>
        <position position="319"/>
    </location>
</feature>
<dbReference type="EC" id="1.1.1.308" evidence="11"/>
<reference evidence="11 13" key="1">
    <citation type="submission" date="2015-09" db="EMBL/GenBank/DDBJ databases">
        <title>Identification and resolution of microdiversity through metagenomic sequencing of parallel consortia.</title>
        <authorList>
            <person name="Nelson W.C."/>
            <person name="Romine M.F."/>
            <person name="Lindemann S.R."/>
        </authorList>
    </citation>
    <scope>NUCLEOTIDE SEQUENCE [LARGE SCALE GENOMIC DNA]</scope>
    <source>
        <strain evidence="11">HL-109</strain>
    </source>
</reference>
<evidence type="ECO:0000313" key="11">
    <source>
        <dbReference type="EMBL" id="KPQ10694.1"/>
    </source>
</evidence>
<feature type="binding site" evidence="7">
    <location>
        <position position="121"/>
    </location>
    <ligand>
        <name>NAD(+)</name>
        <dbReference type="ChEBI" id="CHEBI:57540"/>
    </ligand>
</feature>
<dbReference type="FunFam" id="3.40.50.1980:FF:000001">
    <property type="entry name" value="Histidinol dehydrogenase"/>
    <property type="match status" value="1"/>
</dbReference>
<dbReference type="GO" id="GO:0004399">
    <property type="term" value="F:histidinol dehydrogenase activity"/>
    <property type="evidence" value="ECO:0007669"/>
    <property type="project" value="InterPro"/>
</dbReference>
<evidence type="ECO:0000256" key="5">
    <source>
        <dbReference type="PIRNR" id="PIRNR000099"/>
    </source>
</evidence>
<dbReference type="PROSITE" id="PS00611">
    <property type="entry name" value="HISOL_DEHYDROGENASE"/>
    <property type="match status" value="1"/>
</dbReference>
<dbReference type="InterPro" id="IPR022695">
    <property type="entry name" value="Histidinol_DH_monofunct"/>
</dbReference>
<dbReference type="STRING" id="1653334.GA0071312_1024"/>
<evidence type="ECO:0000313" key="13">
    <source>
        <dbReference type="Proteomes" id="UP000050497"/>
    </source>
</evidence>
<feature type="active site" description="Proton acceptor" evidence="6">
    <location>
        <position position="318"/>
    </location>
</feature>
<proteinExistence type="inferred from homology"/>
<gene>
    <name evidence="11" type="primary">hpsN</name>
    <name evidence="12" type="ORF">GA0071312_1024</name>
    <name evidence="11" type="ORF">HLUCCO17_09570</name>
</gene>
<feature type="binding site" evidence="8">
    <location>
        <position position="319"/>
    </location>
    <ligand>
        <name>substrate</name>
    </ligand>
</feature>
<dbReference type="EMBL" id="LJSX01000013">
    <property type="protein sequence ID" value="KPQ10694.1"/>
    <property type="molecule type" value="Genomic_DNA"/>
</dbReference>
<evidence type="ECO:0000313" key="14">
    <source>
        <dbReference type="Proteomes" id="UP000182800"/>
    </source>
</evidence>
<feature type="binding site" evidence="8">
    <location>
        <position position="228"/>
    </location>
    <ligand>
        <name>substrate</name>
    </ligand>
</feature>
<dbReference type="GO" id="GO:0046872">
    <property type="term" value="F:metal ion binding"/>
    <property type="evidence" value="ECO:0007669"/>
    <property type="project" value="UniProtKB-KW"/>
</dbReference>
<dbReference type="EMBL" id="FMBM01000001">
    <property type="protein sequence ID" value="SCC79601.1"/>
    <property type="molecule type" value="Genomic_DNA"/>
</dbReference>
<evidence type="ECO:0000256" key="9">
    <source>
        <dbReference type="PIRSR" id="PIRSR000099-4"/>
    </source>
</evidence>
<dbReference type="InterPro" id="IPR001692">
    <property type="entry name" value="Histidinol_DH_CS"/>
</dbReference>
<evidence type="ECO:0000256" key="4">
    <source>
        <dbReference type="ARBA" id="ARBA00023002"/>
    </source>
</evidence>
<dbReference type="PRINTS" id="PR00083">
    <property type="entry name" value="HOLDHDRGNASE"/>
</dbReference>
<comment type="caution">
    <text evidence="11">The sequence shown here is derived from an EMBL/GenBank/DDBJ whole genome shotgun (WGS) entry which is preliminary data.</text>
</comment>
<dbReference type="Pfam" id="PF00815">
    <property type="entry name" value="Histidinol_dh"/>
    <property type="match status" value="1"/>
</dbReference>
<keyword evidence="4 5" id="KW-0560">Oxidoreductase</keyword>
<evidence type="ECO:0000256" key="2">
    <source>
        <dbReference type="ARBA" id="ARBA00022723"/>
    </source>
</evidence>
<feature type="binding site" evidence="9">
    <location>
        <position position="250"/>
    </location>
    <ligand>
        <name>Zn(2+)</name>
        <dbReference type="ChEBI" id="CHEBI:29105"/>
    </ligand>
</feature>
<dbReference type="NCBIfam" id="TIGR00069">
    <property type="entry name" value="hisD"/>
    <property type="match status" value="1"/>
</dbReference>
<accession>A0A0P7X6P8</accession>
<dbReference type="PANTHER" id="PTHR21256">
    <property type="entry name" value="HISTIDINOL DEHYDROGENASE HDH"/>
    <property type="match status" value="1"/>
</dbReference>
<name>A0A0P7X6P8_9HYPH</name>
<dbReference type="PIRSF" id="PIRSF000099">
    <property type="entry name" value="Histidinol_dh"/>
    <property type="match status" value="1"/>
</dbReference>
<keyword evidence="3 9" id="KW-0862">Zinc</keyword>
<feature type="binding site" evidence="8">
    <location>
        <position position="411"/>
    </location>
    <ligand>
        <name>substrate</name>
    </ligand>
</feature>
<sequence>MIRYLKEGAPAEALAAADKKTRQTVEAILEDIETRGDEAVREYSRKFDKWDPPQFRLGQAEIDAAIAEVPAQAIEDIRVAREQVKRFAEAQRASMQDLEIETLPGVVLGHRHVPMDSVGCYVPGGKYPLIASALMSIVTAKVAGVRRVAAAAPPHGGRPNPYVIAAMTMAGADEIYAFGGVQAMAALAIGTQDIAPVDMLVGAGNAFVAEAKRQLFGRVGIDLLAGPTETLVIADDSCDAQTCATDLLGQAEHGPTSPAAMITDSEELARATLVEIEKQLETLPTAEVARQAWADYGQIIVCDSREEMLQVADELAYEHVQVMTRHDDWFLENMRNYGSLFIGHETNVAYGDKVIGTNHTLPTKRAARYTGGLWVGKYLKTITHQRVKPQATAILGEYCSRICAMEGFAGHKAQADLRVARYGNQRDPAVAEAMAADPAPAGKPVYKPI</sequence>